<proteinExistence type="inferred from homology"/>
<feature type="binding site" evidence="5">
    <location>
        <position position="21"/>
    </location>
    <ligand>
        <name>3-dehydroquinate</name>
        <dbReference type="ChEBI" id="CHEBI:32364"/>
    </ligand>
</feature>
<gene>
    <name evidence="5" type="primary">aroD</name>
    <name evidence="6" type="ORF">FC89_GL002235</name>
</gene>
<evidence type="ECO:0000256" key="2">
    <source>
        <dbReference type="ARBA" id="ARBA00023141"/>
    </source>
</evidence>
<dbReference type="UniPathway" id="UPA00053">
    <property type="reaction ID" value="UER00086"/>
</dbReference>
<protein>
    <recommendedName>
        <fullName evidence="5">3-dehydroquinate dehydratase</fullName>
        <shortName evidence="5">3-dehydroquinase</shortName>
        <ecNumber evidence="5">4.2.1.10</ecNumber>
    </recommendedName>
    <alternativeName>
        <fullName evidence="5">Type I DHQase</fullName>
    </alternativeName>
    <alternativeName>
        <fullName evidence="5">Type I dehydroquinase</fullName>
        <shortName evidence="5">DHQ1</shortName>
    </alternativeName>
</protein>
<dbReference type="PATRIC" id="fig|1423750.3.peg.2275"/>
<evidence type="ECO:0000256" key="5">
    <source>
        <dbReference type="HAMAP-Rule" id="MF_00214"/>
    </source>
</evidence>
<dbReference type="Pfam" id="PF01487">
    <property type="entry name" value="DHquinase_I"/>
    <property type="match status" value="1"/>
</dbReference>
<dbReference type="NCBIfam" id="TIGR01093">
    <property type="entry name" value="aroD"/>
    <property type="match status" value="1"/>
</dbReference>
<dbReference type="EC" id="4.2.1.10" evidence="5"/>
<comment type="pathway">
    <text evidence="5">Metabolic intermediate biosynthesis; chorismate biosynthesis; chorismate from D-erythrose 4-phosphate and phosphoenolpyruvate: step 3/7.</text>
</comment>
<organism evidence="6 7">
    <name type="scientific">Liquorilactobacillus ghanensis DSM 18630</name>
    <dbReference type="NCBI Taxonomy" id="1423750"/>
    <lineage>
        <taxon>Bacteria</taxon>
        <taxon>Bacillati</taxon>
        <taxon>Bacillota</taxon>
        <taxon>Bacilli</taxon>
        <taxon>Lactobacillales</taxon>
        <taxon>Lactobacillaceae</taxon>
        <taxon>Liquorilactobacillus</taxon>
    </lineage>
</organism>
<feature type="active site" description="Proton donor/acceptor" evidence="5">
    <location>
        <position position="142"/>
    </location>
</feature>
<evidence type="ECO:0000256" key="4">
    <source>
        <dbReference type="ARBA" id="ARBA00023270"/>
    </source>
</evidence>
<comment type="similarity">
    <text evidence="5">Belongs to the type-I 3-dehydroquinase family.</text>
</comment>
<evidence type="ECO:0000313" key="6">
    <source>
        <dbReference type="EMBL" id="KRM04548.1"/>
    </source>
</evidence>
<dbReference type="SUPFAM" id="SSF51569">
    <property type="entry name" value="Aldolase"/>
    <property type="match status" value="1"/>
</dbReference>
<dbReference type="STRING" id="1423750.FC89_GL002235"/>
<name>A0A0R1VMP3_9LACO</name>
<dbReference type="InterPro" id="IPR001381">
    <property type="entry name" value="DHquinase_I"/>
</dbReference>
<comment type="subunit">
    <text evidence="5">Homodimer.</text>
</comment>
<dbReference type="GO" id="GO:0003855">
    <property type="term" value="F:3-dehydroquinate dehydratase activity"/>
    <property type="evidence" value="ECO:0007669"/>
    <property type="project" value="UniProtKB-UniRule"/>
</dbReference>
<reference evidence="6 7" key="1">
    <citation type="journal article" date="2015" name="Genome Announc.">
        <title>Expanding the biotechnology potential of lactobacilli through comparative genomics of 213 strains and associated genera.</title>
        <authorList>
            <person name="Sun Z."/>
            <person name="Harris H.M."/>
            <person name="McCann A."/>
            <person name="Guo C."/>
            <person name="Argimon S."/>
            <person name="Zhang W."/>
            <person name="Yang X."/>
            <person name="Jeffery I.B."/>
            <person name="Cooney J.C."/>
            <person name="Kagawa T.F."/>
            <person name="Liu W."/>
            <person name="Song Y."/>
            <person name="Salvetti E."/>
            <person name="Wrobel A."/>
            <person name="Rasinkangas P."/>
            <person name="Parkhill J."/>
            <person name="Rea M.C."/>
            <person name="O'Sullivan O."/>
            <person name="Ritari J."/>
            <person name="Douillard F.P."/>
            <person name="Paul Ross R."/>
            <person name="Yang R."/>
            <person name="Briner A.E."/>
            <person name="Felis G.E."/>
            <person name="de Vos W.M."/>
            <person name="Barrangou R."/>
            <person name="Klaenhammer T.R."/>
            <person name="Caufield P.W."/>
            <person name="Cui Y."/>
            <person name="Zhang H."/>
            <person name="O'Toole P.W."/>
        </authorList>
    </citation>
    <scope>NUCLEOTIDE SEQUENCE [LARGE SCALE GENOMIC DNA]</scope>
    <source>
        <strain evidence="6 7">DSM 18630</strain>
    </source>
</reference>
<dbReference type="Gene3D" id="3.20.20.70">
    <property type="entry name" value="Aldolase class I"/>
    <property type="match status" value="1"/>
</dbReference>
<dbReference type="GeneID" id="98319895"/>
<dbReference type="GO" id="GO:0009073">
    <property type="term" value="P:aromatic amino acid family biosynthetic process"/>
    <property type="evidence" value="ECO:0007669"/>
    <property type="project" value="UniProtKB-KW"/>
</dbReference>
<feature type="binding site" evidence="5">
    <location>
        <position position="211"/>
    </location>
    <ligand>
        <name>3-dehydroquinate</name>
        <dbReference type="ChEBI" id="CHEBI:32364"/>
    </ligand>
</feature>
<sequence length="254" mass="27558">MKSVKIGNLTLGSGKPKIAVSLTGKNQNEVLQQAQQIAAVRPDLVEWRLDYFQDVLEITTVSQLAAKLRQILPTPLLLTFRTQAEGGVRPLSTAQYFILLRQLIDQQLSDAIDIEVARSRQNVIETIQAAHQQNLPVILSNHDFQATPPEAKLVARLTLMNDLQADIAKVAVMPHSAADVLTLLTATHMATECLPLPLITMAMGDLGKITRLSGELFGSVLTFGSVGSASAPGQIPAQTLRSLLNELQLDAQNK</sequence>
<dbReference type="PANTHER" id="PTHR43699:SF1">
    <property type="entry name" value="3-DEHYDROQUINATE DEHYDRATASE"/>
    <property type="match status" value="1"/>
</dbReference>
<feature type="active site" description="Schiff-base intermediate with substrate" evidence="5">
    <location>
        <position position="169"/>
    </location>
</feature>
<dbReference type="PROSITE" id="PS01028">
    <property type="entry name" value="DEHYDROQUINASE_I"/>
    <property type="match status" value="1"/>
</dbReference>
<dbReference type="EMBL" id="AZGB01000027">
    <property type="protein sequence ID" value="KRM04548.1"/>
    <property type="molecule type" value="Genomic_DNA"/>
</dbReference>
<accession>A0A0R1VMP3</accession>
<feature type="binding site" evidence="5">
    <location>
        <position position="234"/>
    </location>
    <ligand>
        <name>3-dehydroquinate</name>
        <dbReference type="ChEBI" id="CHEBI:32364"/>
    </ligand>
</feature>
<feature type="binding site" evidence="5">
    <location>
        <begin position="46"/>
        <end position="48"/>
    </location>
    <ligand>
        <name>3-dehydroquinate</name>
        <dbReference type="ChEBI" id="CHEBI:32364"/>
    </ligand>
</feature>
<dbReference type="GO" id="GO:0046279">
    <property type="term" value="P:3,4-dihydroxybenzoate biosynthetic process"/>
    <property type="evidence" value="ECO:0007669"/>
    <property type="project" value="TreeGrafter"/>
</dbReference>
<keyword evidence="3 5" id="KW-0456">Lyase</keyword>
<dbReference type="PANTHER" id="PTHR43699">
    <property type="entry name" value="3-DEHYDROQUINATE DEHYDRATASE"/>
    <property type="match status" value="1"/>
</dbReference>
<dbReference type="InterPro" id="IPR013785">
    <property type="entry name" value="Aldolase_TIM"/>
</dbReference>
<evidence type="ECO:0000313" key="7">
    <source>
        <dbReference type="Proteomes" id="UP000051451"/>
    </source>
</evidence>
<dbReference type="Proteomes" id="UP000051451">
    <property type="component" value="Unassembled WGS sequence"/>
</dbReference>
<keyword evidence="5" id="KW-0028">Amino-acid biosynthesis</keyword>
<dbReference type="InterPro" id="IPR018508">
    <property type="entry name" value="3-dehydroquinate_DH_AS"/>
</dbReference>
<dbReference type="InterPro" id="IPR050146">
    <property type="entry name" value="Type-I_3-dehydroquinase"/>
</dbReference>
<feature type="binding site" evidence="5">
    <location>
        <position position="230"/>
    </location>
    <ligand>
        <name>3-dehydroquinate</name>
        <dbReference type="ChEBI" id="CHEBI:32364"/>
    </ligand>
</feature>
<dbReference type="AlphaFoldDB" id="A0A0R1VMP3"/>
<feature type="binding site" evidence="5">
    <location>
        <position position="81"/>
    </location>
    <ligand>
        <name>3-dehydroquinate</name>
        <dbReference type="ChEBI" id="CHEBI:32364"/>
    </ligand>
</feature>
<evidence type="ECO:0000256" key="3">
    <source>
        <dbReference type="ARBA" id="ARBA00023239"/>
    </source>
</evidence>
<comment type="caution">
    <text evidence="6">The sequence shown here is derived from an EMBL/GenBank/DDBJ whole genome shotgun (WGS) entry which is preliminary data.</text>
</comment>
<dbReference type="GO" id="GO:0009423">
    <property type="term" value="P:chorismate biosynthetic process"/>
    <property type="evidence" value="ECO:0007669"/>
    <property type="project" value="UniProtKB-UniRule"/>
</dbReference>
<keyword evidence="7" id="KW-1185">Reference proteome</keyword>
<dbReference type="RefSeq" id="WP_057872593.1">
    <property type="nucleotide sequence ID" value="NZ_AZGB01000027.1"/>
</dbReference>
<keyword evidence="4 5" id="KW-0704">Schiff base</keyword>
<evidence type="ECO:0000256" key="1">
    <source>
        <dbReference type="ARBA" id="ARBA00001864"/>
    </source>
</evidence>
<comment type="catalytic activity">
    <reaction evidence="1 5">
        <text>3-dehydroquinate = 3-dehydroshikimate + H2O</text>
        <dbReference type="Rhea" id="RHEA:21096"/>
        <dbReference type="ChEBI" id="CHEBI:15377"/>
        <dbReference type="ChEBI" id="CHEBI:16630"/>
        <dbReference type="ChEBI" id="CHEBI:32364"/>
        <dbReference type="EC" id="4.2.1.10"/>
    </reaction>
</comment>
<comment type="function">
    <text evidence="5">Involved in the third step of the chorismate pathway, which leads to the biosynthesis of aromatic amino acids. Catalyzes the cis-dehydration of 3-dehydroquinate (DHQ) and introduces the first double bond of the aromatic ring to yield 3-dehydroshikimate.</text>
</comment>
<keyword evidence="2 5" id="KW-0057">Aromatic amino acid biosynthesis</keyword>
<dbReference type="OrthoDB" id="9813659at2"/>
<dbReference type="FunFam" id="3.20.20.70:FF:000047">
    <property type="entry name" value="3-dehydroquinate dehydratase"/>
    <property type="match status" value="1"/>
</dbReference>
<dbReference type="HAMAP" id="MF_00214">
    <property type="entry name" value="AroD"/>
    <property type="match status" value="1"/>
</dbReference>
<dbReference type="GO" id="GO:0008652">
    <property type="term" value="P:amino acid biosynthetic process"/>
    <property type="evidence" value="ECO:0007669"/>
    <property type="project" value="UniProtKB-KW"/>
</dbReference>
<dbReference type="CDD" id="cd00502">
    <property type="entry name" value="DHQase_I"/>
    <property type="match status" value="1"/>
</dbReference>